<feature type="region of interest" description="Disordered" evidence="1">
    <location>
        <begin position="62"/>
        <end position="96"/>
    </location>
</feature>
<gene>
    <name evidence="3" type="ORF">J2S14_000981</name>
</gene>
<dbReference type="EMBL" id="JAUSUO010000001">
    <property type="protein sequence ID" value="MDQ0342188.1"/>
    <property type="molecule type" value="Genomic_DNA"/>
</dbReference>
<evidence type="ECO:0000313" key="3">
    <source>
        <dbReference type="EMBL" id="MDQ0342188.1"/>
    </source>
</evidence>
<sequence length="114" mass="13206">MNVRNFLVGFIIVIAIIGLGSYIFNNPVGLFKQLFIIGLVASAIYFVYQFWVRNKPERNESRNYAKAARLSKRRKRVSQQASSQMRKKPMRKRSAAHLTVIEGKKSKKKDRAIF</sequence>
<keyword evidence="2" id="KW-1133">Transmembrane helix</keyword>
<evidence type="ECO:0000256" key="1">
    <source>
        <dbReference type="SAM" id="MobiDB-lite"/>
    </source>
</evidence>
<feature type="transmembrane region" description="Helical" evidence="2">
    <location>
        <begin position="30"/>
        <end position="52"/>
    </location>
</feature>
<dbReference type="NCBIfam" id="NF041554">
    <property type="entry name" value="SA1362_fam"/>
    <property type="match status" value="1"/>
</dbReference>
<evidence type="ECO:0000256" key="2">
    <source>
        <dbReference type="SAM" id="Phobius"/>
    </source>
</evidence>
<reference evidence="3 4" key="1">
    <citation type="submission" date="2023-07" db="EMBL/GenBank/DDBJ databases">
        <title>Genomic Encyclopedia of Type Strains, Phase IV (KMG-IV): sequencing the most valuable type-strain genomes for metagenomic binning, comparative biology and taxonomic classification.</title>
        <authorList>
            <person name="Goeker M."/>
        </authorList>
    </citation>
    <scope>NUCLEOTIDE SEQUENCE [LARGE SCALE GENOMIC DNA]</scope>
    <source>
        <strain evidence="3 4">DSM 27848</strain>
    </source>
</reference>
<dbReference type="RefSeq" id="WP_244680373.1">
    <property type="nucleotide sequence ID" value="NZ_JALIRM010000001.1"/>
</dbReference>
<proteinExistence type="predicted"/>
<feature type="compositionally biased region" description="Basic residues" evidence="1">
    <location>
        <begin position="85"/>
        <end position="95"/>
    </location>
</feature>
<feature type="transmembrane region" description="Helical" evidence="2">
    <location>
        <begin position="7"/>
        <end position="24"/>
    </location>
</feature>
<dbReference type="Proteomes" id="UP001232343">
    <property type="component" value="Unassembled WGS sequence"/>
</dbReference>
<keyword evidence="2" id="KW-0812">Transmembrane</keyword>
<protein>
    <submittedName>
        <fullName evidence="3">Negative regulator of RcsB-dependent stress response</fullName>
    </submittedName>
</protein>
<keyword evidence="2" id="KW-0472">Membrane</keyword>
<accession>A0ABU0D198</accession>
<keyword evidence="4" id="KW-1185">Reference proteome</keyword>
<name>A0ABU0D198_9BACI</name>
<dbReference type="InterPro" id="IPR048110">
    <property type="entry name" value="SA1362/YqhP-like"/>
</dbReference>
<comment type="caution">
    <text evidence="3">The sequence shown here is derived from an EMBL/GenBank/DDBJ whole genome shotgun (WGS) entry which is preliminary data.</text>
</comment>
<evidence type="ECO:0000313" key="4">
    <source>
        <dbReference type="Proteomes" id="UP001232343"/>
    </source>
</evidence>
<organism evidence="3 4">
    <name type="scientific">Lederbergia wuyishanensis</name>
    <dbReference type="NCBI Taxonomy" id="1347903"/>
    <lineage>
        <taxon>Bacteria</taxon>
        <taxon>Bacillati</taxon>
        <taxon>Bacillota</taxon>
        <taxon>Bacilli</taxon>
        <taxon>Bacillales</taxon>
        <taxon>Bacillaceae</taxon>
        <taxon>Lederbergia</taxon>
    </lineage>
</organism>